<name>F9WA36_TRYCI</name>
<gene>
    <name evidence="9" type="ORF">TCIL3000_0_47590</name>
</gene>
<organism evidence="9 10">
    <name type="scientific">Trypanosoma congolense (strain IL3000)</name>
    <dbReference type="NCBI Taxonomy" id="1068625"/>
    <lineage>
        <taxon>Eukaryota</taxon>
        <taxon>Discoba</taxon>
        <taxon>Euglenozoa</taxon>
        <taxon>Kinetoplastea</taxon>
        <taxon>Metakinetoplastina</taxon>
        <taxon>Trypanosomatida</taxon>
        <taxon>Trypanosomatidae</taxon>
        <taxon>Trypanosoma</taxon>
        <taxon>Nannomonas</taxon>
    </lineage>
</organism>
<dbReference type="CDD" id="cd02257">
    <property type="entry name" value="Peptidase_C19"/>
    <property type="match status" value="1"/>
</dbReference>
<reference evidence="9 10" key="2">
    <citation type="journal article" date="2012" name="Proc. Natl. Acad. Sci. U.S.A.">
        <title>Antigenic diversity is generated by distinct evolutionary mechanisms in African trypanosome species.</title>
        <authorList>
            <person name="Jackson A.P."/>
            <person name="Berry A."/>
            <person name="Aslett M."/>
            <person name="Allison H.C."/>
            <person name="Burton P."/>
            <person name="Vavrova-Anderson J."/>
            <person name="Brown R."/>
            <person name="Browne H."/>
            <person name="Corton N."/>
            <person name="Hauser H."/>
            <person name="Gamble J."/>
            <person name="Gilderthorp R."/>
            <person name="Marcello L."/>
            <person name="McQuillan J."/>
            <person name="Otto T.D."/>
            <person name="Quail M.A."/>
            <person name="Sanders M.J."/>
            <person name="van Tonder A."/>
            <person name="Ginger M.L."/>
            <person name="Field M.C."/>
            <person name="Barry J.D."/>
            <person name="Hertz-Fowler C."/>
            <person name="Berriman M."/>
        </authorList>
    </citation>
    <scope>NUCLEOTIDE SEQUENCE [LARGE SCALE GENOMIC DNA]</scope>
    <source>
        <strain evidence="9 10">IL3000</strain>
    </source>
</reference>
<dbReference type="PANTHER" id="PTHR24006">
    <property type="entry name" value="UBIQUITIN CARBOXYL-TERMINAL HYDROLASE"/>
    <property type="match status" value="1"/>
</dbReference>
<evidence type="ECO:0000256" key="7">
    <source>
        <dbReference type="SAM" id="MobiDB-lite"/>
    </source>
</evidence>
<keyword evidence="3 6" id="KW-0833">Ubl conjugation pathway</keyword>
<dbReference type="SUPFAM" id="SSF54001">
    <property type="entry name" value="Cysteine proteinases"/>
    <property type="match status" value="1"/>
</dbReference>
<comment type="caution">
    <text evidence="9">The sequence shown here is derived from an EMBL/GenBank/DDBJ whole genome shotgun (WGS) entry which is preliminary data.</text>
</comment>
<dbReference type="InterPro" id="IPR018200">
    <property type="entry name" value="USP_CS"/>
</dbReference>
<dbReference type="Pfam" id="PF00443">
    <property type="entry name" value="UCH"/>
    <property type="match status" value="1"/>
</dbReference>
<dbReference type="GO" id="GO:0006508">
    <property type="term" value="P:proteolysis"/>
    <property type="evidence" value="ECO:0007669"/>
    <property type="project" value="UniProtKB-KW"/>
</dbReference>
<dbReference type="VEuPathDB" id="TriTrypDB:TcIL3000_0_47590"/>
<sequence length="934" mass="103303">MLCADRWVSELPSEECVSETQSLSCSNTQVLEQLPSDAVLSAYRVHTPCCIKHSSAQTRSMNCVASPTCLAGIKILLSEKITFDDIVASTLGKGPSVMPASQQQREKHDVCSATEGSTSSGVTPADLWGSPLRRGIRSFGNTCYLNAVMQMLFHISSVRDMVLKACVPPPEAGGRAKEVSAISSSGLGELFAEMAYSRTGEGADAQRFASFLSINSGMQQDAQEFFALLVDWLQREVGEDVRKVFEGTLLYHRRCSNCGRSVKREEPFSFLSLPVGCSLENVLETFLRAHEVDEFRCDGCGITSKASSHQYLRTLPDVLIVHFNRFTFNRYTHQREKITRSVGFPVEWDLTSYMERHQQNEGETVEGGSMPDCSSTPSTSPSENLYRLMGLVNHHGDSATCGHYTYHGRMDSHVVGGWCSFDNEEVKILRRFNCSRSASKEVYMLVYERCTKRASSRLSSNVPNSMLEPQNLQIHLPPHLEKHVRRLNHEVETARQAWELRRSAMLCFLREWEIVADAVFCPCAPRRGRARGSVNKSYDLEDYVAFPTRWLELLGSCFMLLSTGAKQCSNVTERKERLSRSHSGRRTTVPNKLPESCDGEHEDGVLLSSAGVLSCMTAEEKASMEGDHFLINSILRKASADFTGCMRCPHGKLAPWGEYKLLPVSAAQRINSFLSSIPTLFAPLTTAGVFAPFTGWNLLSHACSSCVTVMSLKVSLLAKLYNRDKWAHDIISSAVSGGATHPAGTEGEKEEQVYISDIAVEHFENITKTYSESQDIINQQGFTGFLAFIKWGEKDGRAGADALPSSPEILCEHGVLTSGAAVRVVPISVWRFLRERFLHSFIVKWDGSELEPPASVAAQVGKLLPYISAKRIEICSECTGVHISTASAQHNERMEKINEAKQLPTVVAAGRTLSRPLADVQASHPNSSACRRNT</sequence>
<evidence type="ECO:0000259" key="8">
    <source>
        <dbReference type="PROSITE" id="PS50235"/>
    </source>
</evidence>
<dbReference type="GO" id="GO:0005829">
    <property type="term" value="C:cytosol"/>
    <property type="evidence" value="ECO:0007669"/>
    <property type="project" value="TreeGrafter"/>
</dbReference>
<evidence type="ECO:0000313" key="10">
    <source>
        <dbReference type="Proteomes" id="UP000000702"/>
    </source>
</evidence>
<evidence type="ECO:0000256" key="4">
    <source>
        <dbReference type="ARBA" id="ARBA00022801"/>
    </source>
</evidence>
<dbReference type="InterPro" id="IPR038765">
    <property type="entry name" value="Papain-like_cys_pep_sf"/>
</dbReference>
<dbReference type="InterPro" id="IPR001394">
    <property type="entry name" value="Peptidase_C19_UCH"/>
</dbReference>
<dbReference type="PANTHER" id="PTHR24006:SF687">
    <property type="entry name" value="UBIQUITIN CARBOXYL-TERMINAL HYDROLASE 10"/>
    <property type="match status" value="1"/>
</dbReference>
<keyword evidence="5 6" id="KW-0788">Thiol protease</keyword>
<dbReference type="PROSITE" id="PS50235">
    <property type="entry name" value="USP_3"/>
    <property type="match status" value="1"/>
</dbReference>
<proteinExistence type="inferred from homology"/>
<feature type="region of interest" description="Disordered" evidence="7">
    <location>
        <begin position="572"/>
        <end position="600"/>
    </location>
</feature>
<dbReference type="GO" id="GO:0004843">
    <property type="term" value="F:cysteine-type deubiquitinase activity"/>
    <property type="evidence" value="ECO:0007669"/>
    <property type="project" value="UniProtKB-UniRule"/>
</dbReference>
<keyword evidence="10" id="KW-1185">Reference proteome</keyword>
<dbReference type="Proteomes" id="UP000000702">
    <property type="component" value="Unassembled WGS sequence"/>
</dbReference>
<protein>
    <recommendedName>
        <fullName evidence="6">Ubiquitin carboxyl-terminal hydrolase</fullName>
        <ecNumber evidence="6">3.4.19.12</ecNumber>
    </recommendedName>
</protein>
<reference evidence="10" key="1">
    <citation type="submission" date="2011-07" db="EMBL/GenBank/DDBJ databases">
        <title>Divergent evolution of antigenic variation in African trypanosomes.</title>
        <authorList>
            <person name="Jackson A.P."/>
            <person name="Berry A."/>
            <person name="Allison H.C."/>
            <person name="Burton P."/>
            <person name="Anderson J."/>
            <person name="Aslett M."/>
            <person name="Brown R."/>
            <person name="Corton N."/>
            <person name="Harris D."/>
            <person name="Hauser H."/>
            <person name="Gamble J."/>
            <person name="Gilderthorp R."/>
            <person name="McQuillan J."/>
            <person name="Quail M.A."/>
            <person name="Sanders M."/>
            <person name="Van Tonder A."/>
            <person name="Ginger M.L."/>
            <person name="Donelson J.E."/>
            <person name="Field M.C."/>
            <person name="Barry J.D."/>
            <person name="Berriman M."/>
            <person name="Hertz-Fowler C."/>
        </authorList>
    </citation>
    <scope>NUCLEOTIDE SEQUENCE [LARGE SCALE GENOMIC DNA]</scope>
    <source>
        <strain evidence="10">IL3000</strain>
    </source>
</reference>
<dbReference type="InterPro" id="IPR028889">
    <property type="entry name" value="USP"/>
</dbReference>
<evidence type="ECO:0000256" key="3">
    <source>
        <dbReference type="ARBA" id="ARBA00022786"/>
    </source>
</evidence>
<accession>F9WA36</accession>
<evidence type="ECO:0000313" key="9">
    <source>
        <dbReference type="EMBL" id="CCD14092.1"/>
    </source>
</evidence>
<feature type="domain" description="USP" evidence="8">
    <location>
        <begin position="134"/>
        <end position="450"/>
    </location>
</feature>
<dbReference type="EC" id="3.4.19.12" evidence="6"/>
<evidence type="ECO:0000256" key="2">
    <source>
        <dbReference type="ARBA" id="ARBA00022670"/>
    </source>
</evidence>
<keyword evidence="4 6" id="KW-0378">Hydrolase</keyword>
<keyword evidence="2 6" id="KW-0645">Protease</keyword>
<evidence type="ECO:0000256" key="5">
    <source>
        <dbReference type="ARBA" id="ARBA00022807"/>
    </source>
</evidence>
<feature type="region of interest" description="Disordered" evidence="7">
    <location>
        <begin position="359"/>
        <end position="380"/>
    </location>
</feature>
<evidence type="ECO:0000256" key="1">
    <source>
        <dbReference type="ARBA" id="ARBA00000707"/>
    </source>
</evidence>
<dbReference type="GO" id="GO:0016579">
    <property type="term" value="P:protein deubiquitination"/>
    <property type="evidence" value="ECO:0007669"/>
    <property type="project" value="InterPro"/>
</dbReference>
<comment type="catalytic activity">
    <reaction evidence="1 6">
        <text>Thiol-dependent hydrolysis of ester, thioester, amide, peptide and isopeptide bonds formed by the C-terminal Gly of ubiquitin (a 76-residue protein attached to proteins as an intracellular targeting signal).</text>
        <dbReference type="EC" id="3.4.19.12"/>
    </reaction>
</comment>
<dbReference type="PROSITE" id="PS00972">
    <property type="entry name" value="USP_1"/>
    <property type="match status" value="1"/>
</dbReference>
<evidence type="ECO:0000256" key="6">
    <source>
        <dbReference type="RuleBase" id="RU366025"/>
    </source>
</evidence>
<dbReference type="EMBL" id="CAEQ01001382">
    <property type="protein sequence ID" value="CCD14092.1"/>
    <property type="molecule type" value="Genomic_DNA"/>
</dbReference>
<dbReference type="Gene3D" id="3.90.70.10">
    <property type="entry name" value="Cysteine proteinases"/>
    <property type="match status" value="1"/>
</dbReference>
<dbReference type="GO" id="GO:0005634">
    <property type="term" value="C:nucleus"/>
    <property type="evidence" value="ECO:0007669"/>
    <property type="project" value="TreeGrafter"/>
</dbReference>
<dbReference type="AlphaFoldDB" id="F9WA36"/>
<comment type="similarity">
    <text evidence="6">Belongs to the peptidase C19 family.</text>
</comment>
<dbReference type="PROSITE" id="PS00973">
    <property type="entry name" value="USP_2"/>
    <property type="match status" value="1"/>
</dbReference>
<feature type="region of interest" description="Disordered" evidence="7">
    <location>
        <begin position="94"/>
        <end position="123"/>
    </location>
</feature>
<dbReference type="InterPro" id="IPR050164">
    <property type="entry name" value="Peptidase_C19"/>
</dbReference>